<dbReference type="VEuPathDB" id="AmoebaDB:DICPUDRAFT_153278"/>
<name>F0ZNH6_DICPU</name>
<sequence>MEVVYNFQNISGGNMTADQVRKTIKEFEKCTSNKEEIHQFCQKLWIDYHNYQLTIDDD</sequence>
<gene>
    <name evidence="1" type="ORF">DICPUDRAFT_153278</name>
</gene>
<protein>
    <submittedName>
        <fullName evidence="1">Uncharacterized protein</fullName>
    </submittedName>
</protein>
<proteinExistence type="predicted"/>
<dbReference type="KEGG" id="dpp:DICPUDRAFT_153278"/>
<dbReference type="Proteomes" id="UP000001064">
    <property type="component" value="Unassembled WGS sequence"/>
</dbReference>
<keyword evidence="2" id="KW-1185">Reference proteome</keyword>
<evidence type="ECO:0000313" key="2">
    <source>
        <dbReference type="Proteomes" id="UP000001064"/>
    </source>
</evidence>
<reference evidence="2" key="1">
    <citation type="journal article" date="2011" name="Genome Biol.">
        <title>Comparative genomics of the social amoebae Dictyostelium discoideum and Dictyostelium purpureum.</title>
        <authorList>
            <consortium name="US DOE Joint Genome Institute (JGI-PGF)"/>
            <person name="Sucgang R."/>
            <person name="Kuo A."/>
            <person name="Tian X."/>
            <person name="Salerno W."/>
            <person name="Parikh A."/>
            <person name="Feasley C.L."/>
            <person name="Dalin E."/>
            <person name="Tu H."/>
            <person name="Huang E."/>
            <person name="Barry K."/>
            <person name="Lindquist E."/>
            <person name="Shapiro H."/>
            <person name="Bruce D."/>
            <person name="Schmutz J."/>
            <person name="Salamov A."/>
            <person name="Fey P."/>
            <person name="Gaudet P."/>
            <person name="Anjard C."/>
            <person name="Babu M.M."/>
            <person name="Basu S."/>
            <person name="Bushmanova Y."/>
            <person name="van der Wel H."/>
            <person name="Katoh-Kurasawa M."/>
            <person name="Dinh C."/>
            <person name="Coutinho P.M."/>
            <person name="Saito T."/>
            <person name="Elias M."/>
            <person name="Schaap P."/>
            <person name="Kay R.R."/>
            <person name="Henrissat B."/>
            <person name="Eichinger L."/>
            <person name="Rivero F."/>
            <person name="Putnam N.H."/>
            <person name="West C.M."/>
            <person name="Loomis W.F."/>
            <person name="Chisholm R.L."/>
            <person name="Shaulsky G."/>
            <person name="Strassmann J.E."/>
            <person name="Queller D.C."/>
            <person name="Kuspa A."/>
            <person name="Grigoriev I.V."/>
        </authorList>
    </citation>
    <scope>NUCLEOTIDE SEQUENCE [LARGE SCALE GENOMIC DNA]</scope>
    <source>
        <strain evidence="2">QSDP1</strain>
    </source>
</reference>
<dbReference type="RefSeq" id="XP_003288970.1">
    <property type="nucleotide sequence ID" value="XM_003288922.1"/>
</dbReference>
<evidence type="ECO:0000313" key="1">
    <source>
        <dbReference type="EMBL" id="EGC34534.1"/>
    </source>
</evidence>
<organism evidence="1 2">
    <name type="scientific">Dictyostelium purpureum</name>
    <name type="common">Slime mold</name>
    <dbReference type="NCBI Taxonomy" id="5786"/>
    <lineage>
        <taxon>Eukaryota</taxon>
        <taxon>Amoebozoa</taxon>
        <taxon>Evosea</taxon>
        <taxon>Eumycetozoa</taxon>
        <taxon>Dictyostelia</taxon>
        <taxon>Dictyosteliales</taxon>
        <taxon>Dictyosteliaceae</taxon>
        <taxon>Dictyostelium</taxon>
    </lineage>
</organism>
<accession>F0ZNH6</accession>
<dbReference type="GeneID" id="10499728"/>
<dbReference type="AlphaFoldDB" id="F0ZNH6"/>
<dbReference type="EMBL" id="GL871094">
    <property type="protein sequence ID" value="EGC34534.1"/>
    <property type="molecule type" value="Genomic_DNA"/>
</dbReference>
<dbReference type="InParanoid" id="F0ZNH6"/>